<dbReference type="AlphaFoldDB" id="A0A1E5E2C2"/>
<dbReference type="InterPro" id="IPR022253">
    <property type="entry name" value="Ribosome_recyc_fac_bac"/>
</dbReference>
<keyword evidence="2" id="KW-1185">Reference proteome</keyword>
<sequence>MPNTNPIIALPSLIHRIGGENAKLAKAMALECGCEIKRIRRSRNWQVVGDISSIQALSDRLKYHHSTTMSYLMTKLDEGLQQASDKPESKEQKLKDLLQQQPNITLAELMNNTNCTLAEARSARFEYEE</sequence>
<reference evidence="1 2" key="1">
    <citation type="journal article" date="2012" name="Science">
        <title>Ecological populations of bacteria act as socially cohesive units of antibiotic production and resistance.</title>
        <authorList>
            <person name="Cordero O.X."/>
            <person name="Wildschutte H."/>
            <person name="Kirkup B."/>
            <person name="Proehl S."/>
            <person name="Ngo L."/>
            <person name="Hussain F."/>
            <person name="Le Roux F."/>
            <person name="Mincer T."/>
            <person name="Polz M.F."/>
        </authorList>
    </citation>
    <scope>NUCLEOTIDE SEQUENCE [LARGE SCALE GENOMIC DNA]</scope>
    <source>
        <strain evidence="1 2">1S-45</strain>
    </source>
</reference>
<proteinExistence type="predicted"/>
<accession>A0A1E5E2C2</accession>
<name>A0A1E5E2C2_9VIBR</name>
<dbReference type="Proteomes" id="UP000094070">
    <property type="component" value="Unassembled WGS sequence"/>
</dbReference>
<protein>
    <submittedName>
        <fullName evidence="1">Ribosome recycling factor</fullName>
    </submittedName>
</protein>
<dbReference type="OrthoDB" id="6199326at2"/>
<gene>
    <name evidence="1" type="ORF">A1QC_01465</name>
</gene>
<dbReference type="Pfam" id="PF12614">
    <property type="entry name" value="RRF_GI"/>
    <property type="match status" value="1"/>
</dbReference>
<evidence type="ECO:0000313" key="1">
    <source>
        <dbReference type="EMBL" id="OEF25577.1"/>
    </source>
</evidence>
<dbReference type="RefSeq" id="WP_017024680.1">
    <property type="nucleotide sequence ID" value="NZ_AJYK02000061.1"/>
</dbReference>
<evidence type="ECO:0000313" key="2">
    <source>
        <dbReference type="Proteomes" id="UP000094070"/>
    </source>
</evidence>
<dbReference type="eggNOG" id="ENOG50338WA">
    <property type="taxonomic scope" value="Bacteria"/>
</dbReference>
<dbReference type="EMBL" id="AJYK02000061">
    <property type="protein sequence ID" value="OEF25577.1"/>
    <property type="molecule type" value="Genomic_DNA"/>
</dbReference>
<organism evidence="1 2">
    <name type="scientific">Vibrio rumoiensis 1S-45</name>
    <dbReference type="NCBI Taxonomy" id="1188252"/>
    <lineage>
        <taxon>Bacteria</taxon>
        <taxon>Pseudomonadati</taxon>
        <taxon>Pseudomonadota</taxon>
        <taxon>Gammaproteobacteria</taxon>
        <taxon>Vibrionales</taxon>
        <taxon>Vibrionaceae</taxon>
        <taxon>Vibrio</taxon>
    </lineage>
</organism>
<comment type="caution">
    <text evidence="1">The sequence shown here is derived from an EMBL/GenBank/DDBJ whole genome shotgun (WGS) entry which is preliminary data.</text>
</comment>